<dbReference type="GO" id="GO:0009306">
    <property type="term" value="P:protein secretion"/>
    <property type="evidence" value="ECO:0007669"/>
    <property type="project" value="InterPro"/>
</dbReference>
<dbReference type="OrthoDB" id="9807950at2"/>
<proteinExistence type="inferred from homology"/>
<evidence type="ECO:0000256" key="6">
    <source>
        <dbReference type="ARBA" id="ARBA00022692"/>
    </source>
</evidence>
<dbReference type="AlphaFoldDB" id="A0A419SJU9"/>
<evidence type="ECO:0000256" key="3">
    <source>
        <dbReference type="ARBA" id="ARBA00021622"/>
    </source>
</evidence>
<dbReference type="Gene3D" id="6.10.250.2080">
    <property type="match status" value="1"/>
</dbReference>
<gene>
    <name evidence="12" type="primary">flhB</name>
    <name evidence="13" type="ORF">BEP19_07325</name>
</gene>
<dbReference type="FunFam" id="3.40.1690.10:FF:000001">
    <property type="entry name" value="Flagellar biosynthetic protein FlhB"/>
    <property type="match status" value="1"/>
</dbReference>
<feature type="transmembrane region" description="Helical" evidence="12">
    <location>
        <begin position="100"/>
        <end position="125"/>
    </location>
</feature>
<reference evidence="13 14" key="1">
    <citation type="submission" date="2016-08" db="EMBL/GenBank/DDBJ databases">
        <title>Novel Firmicute Genomes.</title>
        <authorList>
            <person name="Poppleton D.I."/>
            <person name="Gribaldo S."/>
        </authorList>
    </citation>
    <scope>NUCLEOTIDE SEQUENCE [LARGE SCALE GENOMIC DNA]</scope>
    <source>
        <strain evidence="13 14">RAOx-1</strain>
    </source>
</reference>
<keyword evidence="8 12" id="KW-0653">Protein transport</keyword>
<evidence type="ECO:0000256" key="2">
    <source>
        <dbReference type="ARBA" id="ARBA00010690"/>
    </source>
</evidence>
<dbReference type="InterPro" id="IPR006136">
    <property type="entry name" value="FlhB"/>
</dbReference>
<keyword evidence="6 12" id="KW-0812">Transmembrane</keyword>
<keyword evidence="10 12" id="KW-0472">Membrane</keyword>
<accession>A0A419SJU9</accession>
<comment type="subcellular location">
    <subcellularLocation>
        <location evidence="1">Cell membrane</location>
        <topology evidence="1">Multi-pass membrane protein</topology>
    </subcellularLocation>
</comment>
<evidence type="ECO:0000313" key="14">
    <source>
        <dbReference type="Proteomes" id="UP000284219"/>
    </source>
</evidence>
<dbReference type="InterPro" id="IPR006135">
    <property type="entry name" value="T3SS_substrate_exporter"/>
</dbReference>
<keyword evidence="5 12" id="KW-1003">Cell membrane</keyword>
<evidence type="ECO:0000313" key="13">
    <source>
        <dbReference type="EMBL" id="RKD24209.1"/>
    </source>
</evidence>
<comment type="similarity">
    <text evidence="2 12">Belongs to the type III secretion exporter family.</text>
</comment>
<evidence type="ECO:0000256" key="5">
    <source>
        <dbReference type="ARBA" id="ARBA00022475"/>
    </source>
</evidence>
<protein>
    <recommendedName>
        <fullName evidence="3 12">Flagellar biosynthetic protein FlhB</fullName>
    </recommendedName>
</protein>
<dbReference type="EMBL" id="MCHY01000008">
    <property type="protein sequence ID" value="RKD24209.1"/>
    <property type="molecule type" value="Genomic_DNA"/>
</dbReference>
<dbReference type="GO" id="GO:0044780">
    <property type="term" value="P:bacterial-type flagellum assembly"/>
    <property type="evidence" value="ECO:0007669"/>
    <property type="project" value="InterPro"/>
</dbReference>
<evidence type="ECO:0000256" key="9">
    <source>
        <dbReference type="ARBA" id="ARBA00022989"/>
    </source>
</evidence>
<evidence type="ECO:0000256" key="1">
    <source>
        <dbReference type="ARBA" id="ARBA00004651"/>
    </source>
</evidence>
<dbReference type="PANTHER" id="PTHR30531">
    <property type="entry name" value="FLAGELLAR BIOSYNTHETIC PROTEIN FLHB"/>
    <property type="match status" value="1"/>
</dbReference>
<evidence type="ECO:0000256" key="8">
    <source>
        <dbReference type="ARBA" id="ARBA00022927"/>
    </source>
</evidence>
<sequence length="362" mass="41133">MKAIRYPLNLQFFAQEKTEQATPRKLQDAREKGQVARSQELPSSIILLFVVLALWLFGGFFTRHLSEMIQRSFSEYALWQLTIQTTDMLFKQLVWEAFKLLLPIFLITVIAGLASNLAQIGFLFTTEPLQLKIEKLNPIEGAKRILSLRSIVELFKSIFKILITSSVAIYILWGARDQFLALPQKGVGHSAQFLGMTIIKLGVTIALLLFVLAILDFMYQRYDHAKRLRMSKQEIKDEYKKAEGDPLIKSKIKEKQRQMSMSRMMNEVLKADVVITNPTHYAVAIAYKADEMSAPTIVAKGKGFVALKLKETARENGIITMENKPLARALYAHAEIGDQVPEDLYKAVAEVLAYVYRLQGKV</sequence>
<dbReference type="PANTHER" id="PTHR30531:SF12">
    <property type="entry name" value="FLAGELLAR BIOSYNTHETIC PROTEIN FLHB"/>
    <property type="match status" value="1"/>
</dbReference>
<keyword evidence="13" id="KW-0966">Cell projection</keyword>
<dbReference type="Gene3D" id="3.40.1690.10">
    <property type="entry name" value="secretion proteins EscU"/>
    <property type="match status" value="1"/>
</dbReference>
<organism evidence="13 14">
    <name type="scientific">Ammoniphilus oxalaticus</name>
    <dbReference type="NCBI Taxonomy" id="66863"/>
    <lineage>
        <taxon>Bacteria</taxon>
        <taxon>Bacillati</taxon>
        <taxon>Bacillota</taxon>
        <taxon>Bacilli</taxon>
        <taxon>Bacillales</taxon>
        <taxon>Paenibacillaceae</taxon>
        <taxon>Aneurinibacillus group</taxon>
        <taxon>Ammoniphilus</taxon>
    </lineage>
</organism>
<keyword evidence="4 12" id="KW-0813">Transport</keyword>
<evidence type="ECO:0000256" key="4">
    <source>
        <dbReference type="ARBA" id="ARBA00022448"/>
    </source>
</evidence>
<feature type="transmembrane region" description="Helical" evidence="12">
    <location>
        <begin position="41"/>
        <end position="61"/>
    </location>
</feature>
<keyword evidence="9 12" id="KW-1133">Transmembrane helix</keyword>
<comment type="function">
    <text evidence="12">Required for formation of the rod structure in the basal body of the flagellar apparatus. Together with FliI and FliH, may constitute the export apparatus of flagellin.</text>
</comment>
<dbReference type="PRINTS" id="PR00950">
    <property type="entry name" value="TYPE3IMSPROT"/>
</dbReference>
<dbReference type="SUPFAM" id="SSF160544">
    <property type="entry name" value="EscU C-terminal domain-like"/>
    <property type="match status" value="1"/>
</dbReference>
<keyword evidence="14" id="KW-1185">Reference proteome</keyword>
<keyword evidence="11 12" id="KW-1006">Bacterial flagellum protein export</keyword>
<keyword evidence="13" id="KW-0282">Flagellum</keyword>
<comment type="caution">
    <text evidence="13">The sequence shown here is derived from an EMBL/GenBank/DDBJ whole genome shotgun (WGS) entry which is preliminary data.</text>
</comment>
<dbReference type="InterPro" id="IPR029025">
    <property type="entry name" value="T3SS_substrate_exporter_C"/>
</dbReference>
<feature type="transmembrane region" description="Helical" evidence="12">
    <location>
        <begin position="154"/>
        <end position="173"/>
    </location>
</feature>
<keyword evidence="13" id="KW-0969">Cilium</keyword>
<evidence type="ECO:0000256" key="11">
    <source>
        <dbReference type="ARBA" id="ARBA00023225"/>
    </source>
</evidence>
<dbReference type="NCBIfam" id="TIGR00328">
    <property type="entry name" value="flhB"/>
    <property type="match status" value="1"/>
</dbReference>
<dbReference type="GO" id="GO:0005886">
    <property type="term" value="C:plasma membrane"/>
    <property type="evidence" value="ECO:0007669"/>
    <property type="project" value="UniProtKB-SubCell"/>
</dbReference>
<dbReference type="Proteomes" id="UP000284219">
    <property type="component" value="Unassembled WGS sequence"/>
</dbReference>
<keyword evidence="7 12" id="KW-1005">Bacterial flagellum biogenesis</keyword>
<name>A0A419SJU9_9BACL</name>
<dbReference type="Pfam" id="PF01312">
    <property type="entry name" value="Bac_export_2"/>
    <property type="match status" value="1"/>
</dbReference>
<evidence type="ECO:0000256" key="7">
    <source>
        <dbReference type="ARBA" id="ARBA00022795"/>
    </source>
</evidence>
<feature type="transmembrane region" description="Helical" evidence="12">
    <location>
        <begin position="193"/>
        <end position="219"/>
    </location>
</feature>
<evidence type="ECO:0000256" key="12">
    <source>
        <dbReference type="RuleBase" id="RU364091"/>
    </source>
</evidence>
<evidence type="ECO:0000256" key="10">
    <source>
        <dbReference type="ARBA" id="ARBA00023136"/>
    </source>
</evidence>
<dbReference type="RefSeq" id="WP_120189472.1">
    <property type="nucleotide sequence ID" value="NZ_MCHY01000008.1"/>
</dbReference>